<name>E0UP29_SULAO</name>
<dbReference type="HOGENOM" id="CLU_2738544_0_0_7"/>
<dbReference type="Proteomes" id="UP000007803">
    <property type="component" value="Chromosome"/>
</dbReference>
<sequence>MYKILILATLFFTGCSNITITAAMCDKLESEPGATVPQECKAYSEKEADKAFNKVVNEKKVSDSDIEFHIEK</sequence>
<dbReference type="PROSITE" id="PS51257">
    <property type="entry name" value="PROKAR_LIPOPROTEIN"/>
    <property type="match status" value="1"/>
</dbReference>
<dbReference type="EMBL" id="CP002205">
    <property type="protein sequence ID" value="ADN08062.1"/>
    <property type="molecule type" value="Genomic_DNA"/>
</dbReference>
<organism evidence="2 3">
    <name type="scientific">Sulfurimonas autotrophica (strain ATCC BAA-671 / DSM 16294 / JCM 11897 / OK10)</name>
    <dbReference type="NCBI Taxonomy" id="563040"/>
    <lineage>
        <taxon>Bacteria</taxon>
        <taxon>Pseudomonadati</taxon>
        <taxon>Campylobacterota</taxon>
        <taxon>Epsilonproteobacteria</taxon>
        <taxon>Campylobacterales</taxon>
        <taxon>Sulfurimonadaceae</taxon>
        <taxon>Sulfurimonas</taxon>
    </lineage>
</organism>
<proteinExistence type="predicted"/>
<reference evidence="3" key="1">
    <citation type="journal article" date="2010" name="Stand. Genomic Sci.">
        <title>Complete genome sequence of Sulfurimonas autotrophica type strain (OK10).</title>
        <authorList>
            <person name="Sikorski J."/>
            <person name="Munk C."/>
            <person name="Lapidus A."/>
            <person name="Djao O."/>
            <person name="Lucas S."/>
            <person name="Glavina Del Rio T."/>
            <person name="Nolan M."/>
            <person name="Tice H."/>
            <person name="Han C."/>
            <person name="Cheng J."/>
            <person name="Tapia R."/>
            <person name="Goodwin L."/>
            <person name="Pitluck S."/>
            <person name="Liolios K."/>
            <person name="Ivanova N."/>
            <person name="Mavromatis K."/>
            <person name="Mikhailova N."/>
            <person name="Pati A."/>
            <person name="Sims D."/>
            <person name="Meincke L."/>
            <person name="Brettin T."/>
            <person name="Detter J."/>
            <person name="Chen A."/>
            <person name="Palaniappan K."/>
            <person name="Land M."/>
            <person name="Hauser L."/>
            <person name="Chang Y."/>
            <person name="Jeffries C."/>
            <person name="Rohde M."/>
            <person name="Lang E."/>
            <person name="Spring S."/>
            <person name="Goker M."/>
            <person name="Woyke T."/>
            <person name="Bristow J."/>
            <person name="Eisen J."/>
            <person name="Markowitz V."/>
            <person name="Hugenholtz P."/>
            <person name="Kyrpides N."/>
            <person name="Klenk H."/>
        </authorList>
    </citation>
    <scope>NUCLEOTIDE SEQUENCE [LARGE SCALE GENOMIC DNA]</scope>
    <source>
        <strain evidence="3">ATCC BAA-671 / DSM 16294 / JCM 11897 / OK10</strain>
    </source>
</reference>
<dbReference type="OrthoDB" id="5334828at2"/>
<dbReference type="STRING" id="563040.Saut_0013"/>
<dbReference type="RefSeq" id="WP_013325818.1">
    <property type="nucleotide sequence ID" value="NC_014506.1"/>
</dbReference>
<evidence type="ECO:0000313" key="2">
    <source>
        <dbReference type="EMBL" id="ADN08062.1"/>
    </source>
</evidence>
<keyword evidence="3" id="KW-1185">Reference proteome</keyword>
<evidence type="ECO:0008006" key="4">
    <source>
        <dbReference type="Google" id="ProtNLM"/>
    </source>
</evidence>
<feature type="signal peptide" evidence="1">
    <location>
        <begin position="1"/>
        <end position="22"/>
    </location>
</feature>
<evidence type="ECO:0000256" key="1">
    <source>
        <dbReference type="SAM" id="SignalP"/>
    </source>
</evidence>
<dbReference type="AlphaFoldDB" id="E0UP29"/>
<dbReference type="KEGG" id="sua:Saut_0013"/>
<accession>E0UP29</accession>
<protein>
    <recommendedName>
        <fullName evidence="4">Lipoprotein</fullName>
    </recommendedName>
</protein>
<evidence type="ECO:0000313" key="3">
    <source>
        <dbReference type="Proteomes" id="UP000007803"/>
    </source>
</evidence>
<feature type="chain" id="PRO_5003141395" description="Lipoprotein" evidence="1">
    <location>
        <begin position="23"/>
        <end position="72"/>
    </location>
</feature>
<keyword evidence="1" id="KW-0732">Signal</keyword>
<gene>
    <name evidence="2" type="ordered locus">Saut_0013</name>
</gene>